<comment type="caution">
    <text evidence="2">The sequence shown here is derived from an EMBL/GenBank/DDBJ whole genome shotgun (WGS) entry which is preliminary data.</text>
</comment>
<dbReference type="OrthoDB" id="8451541at2"/>
<keyword evidence="1" id="KW-0732">Signal</keyword>
<gene>
    <name evidence="2" type="ORF">ATO10_06871</name>
</gene>
<dbReference type="EMBL" id="AQQY01000003">
    <property type="protein sequence ID" value="KCV82645.1"/>
    <property type="molecule type" value="Genomic_DNA"/>
</dbReference>
<feature type="signal peptide" evidence="1">
    <location>
        <begin position="1"/>
        <end position="17"/>
    </location>
</feature>
<protein>
    <recommendedName>
        <fullName evidence="4">Lipoprotein</fullName>
    </recommendedName>
</protein>
<accession>A0A058ZN47</accession>
<reference evidence="2 3" key="1">
    <citation type="submission" date="2013-04" db="EMBL/GenBank/DDBJ databases">
        <title>Shimia sp. 22II-S11-Z10 Genome Sequencing.</title>
        <authorList>
            <person name="Lai Q."/>
            <person name="Li G."/>
            <person name="Shao Z."/>
        </authorList>
    </citation>
    <scope>NUCLEOTIDE SEQUENCE [LARGE SCALE GENOMIC DNA]</scope>
    <source>
        <strain evidence="3">22II-S11-Z10</strain>
    </source>
</reference>
<dbReference type="RefSeq" id="WP_035249720.1">
    <property type="nucleotide sequence ID" value="NZ_AQQY01000003.1"/>
</dbReference>
<evidence type="ECO:0000313" key="2">
    <source>
        <dbReference type="EMBL" id="KCV82645.1"/>
    </source>
</evidence>
<organism evidence="2 3">
    <name type="scientific">Actibacterium atlanticum</name>
    <dbReference type="NCBI Taxonomy" id="1461693"/>
    <lineage>
        <taxon>Bacteria</taxon>
        <taxon>Pseudomonadati</taxon>
        <taxon>Pseudomonadota</taxon>
        <taxon>Alphaproteobacteria</taxon>
        <taxon>Rhodobacterales</taxon>
        <taxon>Roseobacteraceae</taxon>
        <taxon>Actibacterium</taxon>
    </lineage>
</organism>
<sequence>MRGLAAALALCATQAQALSCVPADPVASYVKARDSEEVYVVVRGSLSGRPDLPAPDLSDNAPESSLYTSHFQGYRIATNGFTVLFETRVEVTELCFAVWCAHVPDQDDAVMFLRQTETPAGWALIEGPCGGNVFSNPSDEMIKDLTRCARGGPCEPEFRR</sequence>
<feature type="chain" id="PRO_5001567129" description="Lipoprotein" evidence="1">
    <location>
        <begin position="18"/>
        <end position="160"/>
    </location>
</feature>
<dbReference type="STRING" id="1461693.ATO10_06871"/>
<dbReference type="eggNOG" id="ENOG5032ZUG">
    <property type="taxonomic scope" value="Bacteria"/>
</dbReference>
<evidence type="ECO:0008006" key="4">
    <source>
        <dbReference type="Google" id="ProtNLM"/>
    </source>
</evidence>
<dbReference type="Proteomes" id="UP000024836">
    <property type="component" value="Unassembled WGS sequence"/>
</dbReference>
<name>A0A058ZN47_9RHOB</name>
<keyword evidence="3" id="KW-1185">Reference proteome</keyword>
<proteinExistence type="predicted"/>
<dbReference type="AlphaFoldDB" id="A0A058ZN47"/>
<evidence type="ECO:0000256" key="1">
    <source>
        <dbReference type="SAM" id="SignalP"/>
    </source>
</evidence>
<evidence type="ECO:0000313" key="3">
    <source>
        <dbReference type="Proteomes" id="UP000024836"/>
    </source>
</evidence>